<keyword evidence="3 5" id="KW-1133">Transmembrane helix</keyword>
<protein>
    <recommendedName>
        <fullName evidence="6">NnrU domain-containing protein</fullName>
    </recommendedName>
</protein>
<feature type="transmembrane region" description="Helical" evidence="5">
    <location>
        <begin position="117"/>
        <end position="137"/>
    </location>
</feature>
<evidence type="ECO:0000313" key="7">
    <source>
        <dbReference type="EMBL" id="PYC47831.1"/>
    </source>
</evidence>
<comment type="subcellular location">
    <subcellularLocation>
        <location evidence="1">Membrane</location>
        <topology evidence="1">Multi-pass membrane protein</topology>
    </subcellularLocation>
</comment>
<keyword evidence="2 5" id="KW-0812">Transmembrane</keyword>
<evidence type="ECO:0000256" key="1">
    <source>
        <dbReference type="ARBA" id="ARBA00004141"/>
    </source>
</evidence>
<organism evidence="7 8">
    <name type="scientific">Litorivita pollutaquae</name>
    <dbReference type="NCBI Taxonomy" id="2200892"/>
    <lineage>
        <taxon>Bacteria</taxon>
        <taxon>Pseudomonadati</taxon>
        <taxon>Pseudomonadota</taxon>
        <taxon>Alphaproteobacteria</taxon>
        <taxon>Rhodobacterales</taxon>
        <taxon>Paracoccaceae</taxon>
        <taxon>Litorivita</taxon>
    </lineage>
</organism>
<evidence type="ECO:0000256" key="4">
    <source>
        <dbReference type="ARBA" id="ARBA00023136"/>
    </source>
</evidence>
<reference evidence="7 8" key="1">
    <citation type="submission" date="2018-05" db="EMBL/GenBank/DDBJ databases">
        <title>Oceanovita maritima gen. nov., sp. nov., a marine bacterium in the family Rhodobacteraceae isolated from surface seawater of Lundu port Xiamen, China.</title>
        <authorList>
            <person name="Hetharua B.H."/>
            <person name="Min D."/>
            <person name="Liao H."/>
            <person name="Tian Y."/>
        </authorList>
    </citation>
    <scope>NUCLEOTIDE SEQUENCE [LARGE SCALE GENOMIC DNA]</scope>
    <source>
        <strain evidence="7 8">FSX-11</strain>
    </source>
</reference>
<feature type="domain" description="NnrU" evidence="6">
    <location>
        <begin position="3"/>
        <end position="178"/>
    </location>
</feature>
<proteinExistence type="predicted"/>
<evidence type="ECO:0000259" key="6">
    <source>
        <dbReference type="Pfam" id="PF07298"/>
    </source>
</evidence>
<evidence type="ECO:0000256" key="3">
    <source>
        <dbReference type="ARBA" id="ARBA00022989"/>
    </source>
</evidence>
<dbReference type="OrthoDB" id="5293641at2"/>
<accession>A0A2V4MMA7</accession>
<dbReference type="Pfam" id="PF07298">
    <property type="entry name" value="NnrU"/>
    <property type="match status" value="1"/>
</dbReference>
<dbReference type="Proteomes" id="UP000248012">
    <property type="component" value="Unassembled WGS sequence"/>
</dbReference>
<evidence type="ECO:0000313" key="8">
    <source>
        <dbReference type="Proteomes" id="UP000248012"/>
    </source>
</evidence>
<name>A0A2V4MMA7_9RHOB</name>
<dbReference type="RefSeq" id="WP_110795481.1">
    <property type="nucleotide sequence ID" value="NZ_KZ826483.1"/>
</dbReference>
<feature type="transmembrane region" description="Helical" evidence="5">
    <location>
        <begin position="66"/>
        <end position="84"/>
    </location>
</feature>
<dbReference type="EMBL" id="QFVT01000004">
    <property type="protein sequence ID" value="PYC47831.1"/>
    <property type="molecule type" value="Genomic_DNA"/>
</dbReference>
<feature type="transmembrane region" description="Helical" evidence="5">
    <location>
        <begin position="158"/>
        <end position="177"/>
    </location>
</feature>
<evidence type="ECO:0000256" key="2">
    <source>
        <dbReference type="ARBA" id="ARBA00022692"/>
    </source>
</evidence>
<feature type="transmembrane region" description="Helical" evidence="5">
    <location>
        <begin position="35"/>
        <end position="54"/>
    </location>
</feature>
<dbReference type="AlphaFoldDB" id="A0A2V4MMA7"/>
<keyword evidence="4 5" id="KW-0472">Membrane</keyword>
<keyword evidence="8" id="KW-1185">Reference proteome</keyword>
<evidence type="ECO:0000256" key="5">
    <source>
        <dbReference type="SAM" id="Phobius"/>
    </source>
</evidence>
<dbReference type="GO" id="GO:0016020">
    <property type="term" value="C:membrane"/>
    <property type="evidence" value="ECO:0007669"/>
    <property type="project" value="UniProtKB-SubCell"/>
</dbReference>
<sequence>MTLLVLGIALWIGAHLLKRLAPDLRTSMGEKRGRGIIALVIFASLVMMVVGFRAAPHIDVWYPPSFFTHINNLLMLLAVFLFAISESKGALRAKIKHPQLYAVKTWAVAHLLVNGDLASIVLFGGMLFWAVMSVVLINRSGEFVPKEAGPAKRDIITVIATLVAFVVISAIHSWLGYSPFA</sequence>
<gene>
    <name evidence="7" type="ORF">DI396_06990</name>
</gene>
<dbReference type="InterPro" id="IPR009915">
    <property type="entry name" value="NnrU_dom"/>
</dbReference>
<comment type="caution">
    <text evidence="7">The sequence shown here is derived from an EMBL/GenBank/DDBJ whole genome shotgun (WGS) entry which is preliminary data.</text>
</comment>